<evidence type="ECO:0000256" key="1">
    <source>
        <dbReference type="SAM" id="MobiDB-lite"/>
    </source>
</evidence>
<feature type="compositionally biased region" description="Basic and acidic residues" evidence="1">
    <location>
        <begin position="166"/>
        <end position="179"/>
    </location>
</feature>
<feature type="region of interest" description="Disordered" evidence="1">
    <location>
        <begin position="99"/>
        <end position="260"/>
    </location>
</feature>
<gene>
    <name evidence="2" type="ORF">BN1204_016140</name>
</gene>
<feature type="compositionally biased region" description="Low complexity" evidence="1">
    <location>
        <begin position="99"/>
        <end position="109"/>
    </location>
</feature>
<organism evidence="2">
    <name type="scientific">Neospora caninum (strain Liverpool)</name>
    <dbReference type="NCBI Taxonomy" id="572307"/>
    <lineage>
        <taxon>Eukaryota</taxon>
        <taxon>Sar</taxon>
        <taxon>Alveolata</taxon>
        <taxon>Apicomplexa</taxon>
        <taxon>Conoidasida</taxon>
        <taxon>Coccidia</taxon>
        <taxon>Eucoccidiorida</taxon>
        <taxon>Eimeriorina</taxon>
        <taxon>Sarcocystidae</taxon>
        <taxon>Neospora</taxon>
    </lineage>
</organism>
<protein>
    <submittedName>
        <fullName evidence="2">Serine:pyruvate/alanine:glyoxylate aminotransferase, putative</fullName>
    </submittedName>
</protein>
<keyword evidence="2" id="KW-0808">Transferase</keyword>
<feature type="compositionally biased region" description="Low complexity" evidence="1">
    <location>
        <begin position="196"/>
        <end position="207"/>
    </location>
</feature>
<feature type="region of interest" description="Disordered" evidence="1">
    <location>
        <begin position="1"/>
        <end position="43"/>
    </location>
</feature>
<feature type="region of interest" description="Disordered" evidence="1">
    <location>
        <begin position="284"/>
        <end position="309"/>
    </location>
</feature>
<feature type="compositionally biased region" description="Polar residues" evidence="1">
    <location>
        <begin position="111"/>
        <end position="121"/>
    </location>
</feature>
<accession>A0A0F7UAU1</accession>
<dbReference type="GO" id="GO:0008483">
    <property type="term" value="F:transaminase activity"/>
    <property type="evidence" value="ECO:0007669"/>
    <property type="project" value="UniProtKB-KW"/>
</dbReference>
<keyword evidence="2" id="KW-0670">Pyruvate</keyword>
<keyword evidence="2" id="KW-0032">Aminotransferase</keyword>
<dbReference type="AlphaFoldDB" id="A0A0F7UAU1"/>
<proteinExistence type="predicted"/>
<feature type="compositionally biased region" description="Polar residues" evidence="1">
    <location>
        <begin position="290"/>
        <end position="302"/>
    </location>
</feature>
<reference evidence="2" key="1">
    <citation type="journal article" date="2015" name="PLoS ONE">
        <title>Comprehensive Evaluation of Toxoplasma gondii VEG and Neospora caninum LIV Genomes with Tachyzoite Stage Transcriptome and Proteome Defines Novel Transcript Features.</title>
        <authorList>
            <person name="Ramaprasad A."/>
            <person name="Mourier T."/>
            <person name="Naeem R."/>
            <person name="Malas T.B."/>
            <person name="Moussa E."/>
            <person name="Panigrahi A."/>
            <person name="Vermont S.J."/>
            <person name="Otto T.D."/>
            <person name="Wastling J."/>
            <person name="Pain A."/>
        </authorList>
    </citation>
    <scope>NUCLEOTIDE SEQUENCE</scope>
    <source>
        <strain evidence="2">Liverpool</strain>
    </source>
</reference>
<name>A0A0F7UAU1_NEOCL</name>
<dbReference type="EMBL" id="LN714480">
    <property type="protein sequence ID" value="CEL65780.1"/>
    <property type="molecule type" value="Genomic_DNA"/>
</dbReference>
<evidence type="ECO:0000313" key="2">
    <source>
        <dbReference type="EMBL" id="CEL65780.1"/>
    </source>
</evidence>
<feature type="compositionally biased region" description="Polar residues" evidence="1">
    <location>
        <begin position="21"/>
        <end position="36"/>
    </location>
</feature>
<sequence>MQQKKEGPTRSRQPEGPRAPQSRTLTFTEDPQPTNKKASEDPLHRVQITLCDAARTPPLPQTLIGDPKVAAYLKYFSSYGICPLEAAFQSYGSIQALSPSSSKSSFRASTFDGTNGSTRSAASCRIPIGSGGSAQSTEARGKAGARIVRSTSISTSISLSSRTGKLRPDGVTEHGEKGHASLAAAPVGSQEAIAEPSRLGPPRSGPGDYDQETAALRHLPRAGSMSSPFGKRAKNPQVGGNRGSAPHSMEAGNSARAASWSRQESAVMNLSVAGVAMAVPTLTHDRTVRESTATKSHGSTSEVLPRKYPYGGGAAMRKVKGSELMKGKSVVEKQISETANRKMGLLKDLSSKTAAFKQTSKKLGQRAVVESKLRHVEHVLEETFAAIEKPLLAASGFPEFAPSPESQQGYYLKKSPGFRSLCDMQRGSESRLTRKTRYVIVVDLAMDMAVYLPDVREELSKLMQETMLKQHSVLNIIKMGNKVIQTDVTQVEACFPTMPTRVDERTVLAVDKFINSLTKSKHKGGSTDFVEGFRKALLMKPDVVYLVSHTPPSAVRHQETCVKMIEDYFQALKDTGLPTDAYGHRPPAEFRYFAFRSPLAQPSHEQFFRQMCVVSADPDDPERVAEMNCVLTDREALWRSVLRDTKQAKKLRARLKRTAQVAETREQLRRVVPDLREKLHIEAAVEKLLRMDQEKVRMHCDKSLAAPFRHLIDKSACLELWGCLSCLI</sequence>
<feature type="compositionally biased region" description="Basic and acidic residues" evidence="1">
    <location>
        <begin position="1"/>
        <end position="15"/>
    </location>
</feature>
<feature type="compositionally biased region" description="Low complexity" evidence="1">
    <location>
        <begin position="146"/>
        <end position="163"/>
    </location>
</feature>